<keyword evidence="2" id="KW-0472">Membrane</keyword>
<evidence type="ECO:0000256" key="1">
    <source>
        <dbReference type="SAM" id="MobiDB-lite"/>
    </source>
</evidence>
<evidence type="ECO:0000313" key="4">
    <source>
        <dbReference type="Proteomes" id="UP000219182"/>
    </source>
</evidence>
<feature type="transmembrane region" description="Helical" evidence="2">
    <location>
        <begin position="109"/>
        <end position="131"/>
    </location>
</feature>
<feature type="transmembrane region" description="Helical" evidence="2">
    <location>
        <begin position="21"/>
        <end position="40"/>
    </location>
</feature>
<keyword evidence="2" id="KW-0812">Transmembrane</keyword>
<organism evidence="3 4">
    <name type="scientific">Mesorhizobium sanjuanii</name>
    <dbReference type="NCBI Taxonomy" id="2037900"/>
    <lineage>
        <taxon>Bacteria</taxon>
        <taxon>Pseudomonadati</taxon>
        <taxon>Pseudomonadota</taxon>
        <taxon>Alphaproteobacteria</taxon>
        <taxon>Hyphomicrobiales</taxon>
        <taxon>Phyllobacteriaceae</taxon>
        <taxon>Mesorhizobium</taxon>
    </lineage>
</organism>
<gene>
    <name evidence="3" type="ORF">CN311_08325</name>
</gene>
<dbReference type="AlphaFoldDB" id="A0A2A6FJ06"/>
<feature type="compositionally biased region" description="Polar residues" evidence="1">
    <location>
        <begin position="50"/>
        <end position="65"/>
    </location>
</feature>
<evidence type="ECO:0000313" key="3">
    <source>
        <dbReference type="EMBL" id="PDQ21646.1"/>
    </source>
</evidence>
<comment type="caution">
    <text evidence="3">The sequence shown here is derived from an EMBL/GenBank/DDBJ whole genome shotgun (WGS) entry which is preliminary data.</text>
</comment>
<name>A0A2A6FJ06_9HYPH</name>
<evidence type="ECO:0000256" key="2">
    <source>
        <dbReference type="SAM" id="Phobius"/>
    </source>
</evidence>
<accession>A0A2A6FJ06</accession>
<dbReference type="RefSeq" id="WP_097572836.1">
    <property type="nucleotide sequence ID" value="NZ_NWQG01000043.1"/>
</dbReference>
<keyword evidence="2" id="KW-1133">Transmembrane helix</keyword>
<protein>
    <submittedName>
        <fullName evidence="3">Uncharacterized protein</fullName>
    </submittedName>
</protein>
<dbReference type="EMBL" id="NWQG01000043">
    <property type="protein sequence ID" value="PDQ21646.1"/>
    <property type="molecule type" value="Genomic_DNA"/>
</dbReference>
<feature type="region of interest" description="Disordered" evidence="1">
    <location>
        <begin position="50"/>
        <end position="72"/>
    </location>
</feature>
<reference evidence="3 4" key="1">
    <citation type="submission" date="2017-09" db="EMBL/GenBank/DDBJ databases">
        <title>Mesorhizobum sanjuanii sp. nov. isolated from nodules of Lotus tenuis in saline-alkaline lowlands of Flooding Pampa.</title>
        <authorList>
            <person name="Sannazzaro A.I."/>
            <person name="Torres Tejerizo G.A."/>
            <person name="Fontana F."/>
            <person name="Cumpa Velazquez L.M."/>
            <person name="Hansen L."/>
            <person name="Pistorio M."/>
            <person name="Estrella M.J."/>
        </authorList>
    </citation>
    <scope>NUCLEOTIDE SEQUENCE [LARGE SCALE GENOMIC DNA]</scope>
    <source>
        <strain evidence="3 4">BSA136</strain>
    </source>
</reference>
<sequence>MKQKVFTVYAIRFNATLRKTTRIFYGLVVLAMTFSCLVWPSQSYAQSNSPPHLNNFEGNQRQSPGPVSGTAKNAERCEDLQAENGSEICAQWAAVRAAQESANAASWTLYVSAVGLFLLVLTLFATAYAAFAARDAALGLVQSERPHVRLFTTIKTKDKLGRILSTQGVTFKNFGRTPALIRKLRISYVLADGPPDPEKESAFERIYPDDSVIGHGETWPYKGFVPQFQGRTVNDLIKIHKKTGERLFVFGKIVYIDSFGKEHYTRFCREFTGRSFTYNRNDVDHQKNLNYAT</sequence>
<keyword evidence="4" id="KW-1185">Reference proteome</keyword>
<proteinExistence type="predicted"/>
<dbReference type="Proteomes" id="UP000219182">
    <property type="component" value="Unassembled WGS sequence"/>
</dbReference>